<organism evidence="3 4">
    <name type="scientific">Pseudoalteromonas qingdaonensis</name>
    <dbReference type="NCBI Taxonomy" id="3131913"/>
    <lineage>
        <taxon>Bacteria</taxon>
        <taxon>Pseudomonadati</taxon>
        <taxon>Pseudomonadota</taxon>
        <taxon>Gammaproteobacteria</taxon>
        <taxon>Alteromonadales</taxon>
        <taxon>Pseudoalteromonadaceae</taxon>
        <taxon>Pseudoalteromonas</taxon>
    </lineage>
</organism>
<dbReference type="Pfam" id="PF04909">
    <property type="entry name" value="Amidohydro_2"/>
    <property type="match status" value="1"/>
</dbReference>
<feature type="domain" description="Amidohydrolase-related" evidence="2">
    <location>
        <begin position="7"/>
        <end position="277"/>
    </location>
</feature>
<dbReference type="Gene3D" id="3.20.20.140">
    <property type="entry name" value="Metal-dependent hydrolases"/>
    <property type="match status" value="1"/>
</dbReference>
<dbReference type="PANTHER" id="PTHR43569:SF2">
    <property type="entry name" value="AMIDOHYDROLASE-RELATED DOMAIN-CONTAINING PROTEIN"/>
    <property type="match status" value="1"/>
</dbReference>
<gene>
    <name evidence="3" type="ORF">WCN91_01750</name>
</gene>
<dbReference type="EMBL" id="JBCGCU010000001">
    <property type="protein sequence ID" value="MEM0514176.1"/>
    <property type="molecule type" value="Genomic_DNA"/>
</dbReference>
<evidence type="ECO:0000259" key="2">
    <source>
        <dbReference type="Pfam" id="PF04909"/>
    </source>
</evidence>
<proteinExistence type="inferred from homology"/>
<accession>A0ABU9MV14</accession>
<dbReference type="Proteomes" id="UP001447008">
    <property type="component" value="Unassembled WGS sequence"/>
</dbReference>
<comment type="caution">
    <text evidence="3">The sequence shown here is derived from an EMBL/GenBank/DDBJ whole genome shotgun (WGS) entry which is preliminary data.</text>
</comment>
<dbReference type="InterPro" id="IPR006680">
    <property type="entry name" value="Amidohydro-rel"/>
</dbReference>
<name>A0ABU9MV14_9GAMM</name>
<comment type="similarity">
    <text evidence="1">Belongs to the metallo-dependent hydrolases superfamily.</text>
</comment>
<reference evidence="3 4" key="1">
    <citation type="submission" date="2024-03" db="EMBL/GenBank/DDBJ databases">
        <title>Pseudoalteromonas qingdaonensis sp. nov., isolated from the intestines of marine benthic organisms.</title>
        <authorList>
            <person name="Lin X."/>
            <person name="Fang S."/>
            <person name="Hu X."/>
        </authorList>
    </citation>
    <scope>NUCLEOTIDE SEQUENCE [LARGE SCALE GENOMIC DNA]</scope>
    <source>
        <strain evidence="3 4">YIC-827</strain>
    </source>
</reference>
<sequence length="286" mass="31791">MATPVFDPHVHFFAYARGDYYWLKQQGPPFWPQKQCIQRDFSMADLHLSEGQALQSVAHIEAGFDNQHPAKELDWLRSQGFSGPAISYAAIDQAPEQFAASLLRLKSPLLRGIRDITEGPDGERLLSPNVGKNFTLLCELGLLFEAQFSLCEPELAAAVVAHAKANPELAIVINHAGLVTPATWDAWLAGLSLCAGCDNIYLKCCGWEITHPDGDIEWQQKVIRTAISHLGYQRVMLASNFPLCLFKTSYQQLWLDYQAMDLPHFGALACDNAQRLYSTETQTPGA</sequence>
<dbReference type="InterPro" id="IPR052350">
    <property type="entry name" value="Metallo-dep_Lactonases"/>
</dbReference>
<dbReference type="SUPFAM" id="SSF51556">
    <property type="entry name" value="Metallo-dependent hydrolases"/>
    <property type="match status" value="1"/>
</dbReference>
<keyword evidence="4" id="KW-1185">Reference proteome</keyword>
<evidence type="ECO:0000313" key="3">
    <source>
        <dbReference type="EMBL" id="MEM0514176.1"/>
    </source>
</evidence>
<dbReference type="PANTHER" id="PTHR43569">
    <property type="entry name" value="AMIDOHYDROLASE"/>
    <property type="match status" value="1"/>
</dbReference>
<protein>
    <submittedName>
        <fullName evidence="3">Amidohydrolase family protein</fullName>
    </submittedName>
</protein>
<dbReference type="InterPro" id="IPR032466">
    <property type="entry name" value="Metal_Hydrolase"/>
</dbReference>
<dbReference type="RefSeq" id="WP_342675698.1">
    <property type="nucleotide sequence ID" value="NZ_JBCGCU010000001.1"/>
</dbReference>
<evidence type="ECO:0000313" key="4">
    <source>
        <dbReference type="Proteomes" id="UP001447008"/>
    </source>
</evidence>
<evidence type="ECO:0000256" key="1">
    <source>
        <dbReference type="ARBA" id="ARBA00038310"/>
    </source>
</evidence>